<dbReference type="GeneID" id="34448876"/>
<organism evidence="2 3">
    <name type="scientific">Aspergillus bombycis</name>
    <dbReference type="NCBI Taxonomy" id="109264"/>
    <lineage>
        <taxon>Eukaryota</taxon>
        <taxon>Fungi</taxon>
        <taxon>Dikarya</taxon>
        <taxon>Ascomycota</taxon>
        <taxon>Pezizomycotina</taxon>
        <taxon>Eurotiomycetes</taxon>
        <taxon>Eurotiomycetidae</taxon>
        <taxon>Eurotiales</taxon>
        <taxon>Aspergillaceae</taxon>
        <taxon>Aspergillus</taxon>
    </lineage>
</organism>
<keyword evidence="3" id="KW-1185">Reference proteome</keyword>
<sequence>MPLYEVTHAAHLSPVQKDALAGAITDLHANRFSVPRWYITVVFTDASVQTTYIGGRQRLTNRITARVRNGSTRSREAFNEHCSDINDAWCRIVHPDLPTSKLPPRELELAAIFITGELLAGMKVGFPVPAAGAEMVWSEFHFGSFKERAALGDEDFVDFVAELEKKPGFSRRADD</sequence>
<feature type="domain" description="Tautomerase cis-CaaD-like" evidence="1">
    <location>
        <begin position="1"/>
        <end position="73"/>
    </location>
</feature>
<evidence type="ECO:0000313" key="3">
    <source>
        <dbReference type="Proteomes" id="UP000179179"/>
    </source>
</evidence>
<reference evidence="2 3" key="1">
    <citation type="journal article" date="2016" name="Genome Biol. Evol.">
        <title>Draft genome sequence of an aflatoxigenic Aspergillus species, A. bombycis.</title>
        <authorList>
            <person name="Moore G.G."/>
            <person name="Mack B.M."/>
            <person name="Beltz S.B."/>
            <person name="Gilbert M.K."/>
        </authorList>
    </citation>
    <scope>NUCLEOTIDE SEQUENCE [LARGE SCALE GENOMIC DNA]</scope>
    <source>
        <strain evidence="3">NRRL 26010</strain>
    </source>
</reference>
<dbReference type="RefSeq" id="XP_022389550.1">
    <property type="nucleotide sequence ID" value="XM_022532615.1"/>
</dbReference>
<proteinExistence type="predicted"/>
<dbReference type="Gene3D" id="3.30.429.10">
    <property type="entry name" value="Macrophage Migration Inhibitory Factor"/>
    <property type="match status" value="1"/>
</dbReference>
<gene>
    <name evidence="2" type="ORF">ABOM_005486</name>
</gene>
<dbReference type="EMBL" id="LYCR01000038">
    <property type="protein sequence ID" value="OGM45833.1"/>
    <property type="molecule type" value="Genomic_DNA"/>
</dbReference>
<dbReference type="InterPro" id="IPR014347">
    <property type="entry name" value="Tautomerase/MIF_sf"/>
</dbReference>
<dbReference type="InterPro" id="IPR028116">
    <property type="entry name" value="Cis-CaaD-like"/>
</dbReference>
<dbReference type="OrthoDB" id="9981319at2759"/>
<name>A0A1F8A2A6_9EURO</name>
<dbReference type="AlphaFoldDB" id="A0A1F8A2A6"/>
<dbReference type="SUPFAM" id="SSF55331">
    <property type="entry name" value="Tautomerase/MIF"/>
    <property type="match status" value="1"/>
</dbReference>
<accession>A0A1F8A2A6</accession>
<dbReference type="Pfam" id="PF14832">
    <property type="entry name" value="Tautomerase_3"/>
    <property type="match status" value="1"/>
</dbReference>
<protein>
    <recommendedName>
        <fullName evidence="1">Tautomerase cis-CaaD-like domain-containing protein</fullName>
    </recommendedName>
</protein>
<dbReference type="Proteomes" id="UP000179179">
    <property type="component" value="Unassembled WGS sequence"/>
</dbReference>
<evidence type="ECO:0000313" key="2">
    <source>
        <dbReference type="EMBL" id="OGM45833.1"/>
    </source>
</evidence>
<comment type="caution">
    <text evidence="2">The sequence shown here is derived from an EMBL/GenBank/DDBJ whole genome shotgun (WGS) entry which is preliminary data.</text>
</comment>
<evidence type="ECO:0000259" key="1">
    <source>
        <dbReference type="Pfam" id="PF14832"/>
    </source>
</evidence>